<evidence type="ECO:0000313" key="2">
    <source>
        <dbReference type="EMBL" id="ORD99352.1"/>
    </source>
</evidence>
<dbReference type="VEuPathDB" id="MicrosporidiaDB:HERIO_2212"/>
<accession>A0A1X0QHU0</accession>
<feature type="coiled-coil region" evidence="1">
    <location>
        <begin position="5"/>
        <end position="32"/>
    </location>
</feature>
<evidence type="ECO:0000256" key="1">
    <source>
        <dbReference type="SAM" id="Coils"/>
    </source>
</evidence>
<name>A0A1X0QHU0_9MICR</name>
<comment type="caution">
    <text evidence="2">The sequence shown here is derived from an EMBL/GenBank/DDBJ whole genome shotgun (WGS) entry which is preliminary data.</text>
</comment>
<gene>
    <name evidence="2" type="ORF">A0H76_993</name>
</gene>
<reference evidence="2 3" key="1">
    <citation type="journal article" date="2017" name="Environ. Microbiol.">
        <title>Decay of the glycolytic pathway and adaptation to intranuclear parasitism within Enterocytozoonidae microsporidia.</title>
        <authorList>
            <person name="Wiredu Boakye D."/>
            <person name="Jaroenlak P."/>
            <person name="Prachumwat A."/>
            <person name="Williams T.A."/>
            <person name="Bateman K.S."/>
            <person name="Itsathitphaisarn O."/>
            <person name="Sritunyalucksana K."/>
            <person name="Paszkiewicz K.H."/>
            <person name="Moore K.A."/>
            <person name="Stentiford G.D."/>
            <person name="Williams B.A."/>
        </authorList>
    </citation>
    <scope>NUCLEOTIDE SEQUENCE [LARGE SCALE GENOMIC DNA]</scope>
    <source>
        <strain evidence="3">canceri</strain>
    </source>
</reference>
<dbReference type="Proteomes" id="UP000192501">
    <property type="component" value="Unassembled WGS sequence"/>
</dbReference>
<organism evidence="2 3">
    <name type="scientific">Hepatospora eriocheir</name>
    <dbReference type="NCBI Taxonomy" id="1081669"/>
    <lineage>
        <taxon>Eukaryota</taxon>
        <taxon>Fungi</taxon>
        <taxon>Fungi incertae sedis</taxon>
        <taxon>Microsporidia</taxon>
        <taxon>Hepatosporidae</taxon>
        <taxon>Hepatospora</taxon>
    </lineage>
</organism>
<proteinExistence type="predicted"/>
<protein>
    <submittedName>
        <fullName evidence="2">Uncharacterized protein</fullName>
    </submittedName>
</protein>
<evidence type="ECO:0000313" key="3">
    <source>
        <dbReference type="Proteomes" id="UP000192501"/>
    </source>
</evidence>
<dbReference type="VEuPathDB" id="MicrosporidiaDB:A0H76_993"/>
<keyword evidence="1" id="KW-0175">Coiled coil</keyword>
<dbReference type="AlphaFoldDB" id="A0A1X0QHU0"/>
<sequence>MDKLYDEICDELEEKIRKYAREELEYEDLLEIDNKEKLFGLNWDEEILNLKQKVSDKMLKVYKETIELEELVAELESFKGQDIKKDIDIDYIKTHAILLGRNRAPEQGAENSQWYLPPYPEPSMVTNLEREFSSNGK</sequence>
<dbReference type="EMBL" id="LTAI01000220">
    <property type="protein sequence ID" value="ORD99352.1"/>
    <property type="molecule type" value="Genomic_DNA"/>
</dbReference>